<dbReference type="InterPro" id="IPR039425">
    <property type="entry name" value="RNA_pol_sigma-70-like"/>
</dbReference>
<dbReference type="RefSeq" id="WP_378046094.1">
    <property type="nucleotide sequence ID" value="NZ_JBHMDN010000010.1"/>
</dbReference>
<dbReference type="EMBL" id="JBHTAI010000009">
    <property type="protein sequence ID" value="MFC7150127.1"/>
    <property type="molecule type" value="Genomic_DNA"/>
</dbReference>
<dbReference type="SUPFAM" id="SSF88946">
    <property type="entry name" value="Sigma2 domain of RNA polymerase sigma factors"/>
    <property type="match status" value="1"/>
</dbReference>
<sequence>MDDSYLVNAIQIELPDMDDIVRSYWKDIWNYAFFLTKKYDAADDIAQETFISAFRSIDHFRGQCTLKTWLLKICQNRAMNYRRSAFFRKIVPVPLVRKTGQQVSAETDYFAGLKLENALQYLLSLPLKYREILLLEIRHELSMEEISNLLGIPQGTVKSRLHRARQLMQKKVEEDATL</sequence>
<dbReference type="InterPro" id="IPR014284">
    <property type="entry name" value="RNA_pol_sigma-70_dom"/>
</dbReference>
<keyword evidence="2 6" id="KW-0805">Transcription regulation</keyword>
<dbReference type="Pfam" id="PF04542">
    <property type="entry name" value="Sigma70_r2"/>
    <property type="match status" value="1"/>
</dbReference>
<reference evidence="10" key="1">
    <citation type="journal article" date="2019" name="Int. J. Syst. Evol. Microbiol.">
        <title>The Global Catalogue of Microorganisms (GCM) 10K type strain sequencing project: providing services to taxonomists for standard genome sequencing and annotation.</title>
        <authorList>
            <consortium name="The Broad Institute Genomics Platform"/>
            <consortium name="The Broad Institute Genome Sequencing Center for Infectious Disease"/>
            <person name="Wu L."/>
            <person name="Ma J."/>
        </authorList>
    </citation>
    <scope>NUCLEOTIDE SEQUENCE [LARGE SCALE GENOMIC DNA]</scope>
    <source>
        <strain evidence="10">KCTC 12907</strain>
    </source>
</reference>
<dbReference type="InterPro" id="IPR013325">
    <property type="entry name" value="RNA_pol_sigma_r2"/>
</dbReference>
<evidence type="ECO:0000256" key="4">
    <source>
        <dbReference type="ARBA" id="ARBA00023125"/>
    </source>
</evidence>
<evidence type="ECO:0000256" key="3">
    <source>
        <dbReference type="ARBA" id="ARBA00023082"/>
    </source>
</evidence>
<dbReference type="Proteomes" id="UP001596378">
    <property type="component" value="Unassembled WGS sequence"/>
</dbReference>
<organism evidence="9 10">
    <name type="scientific">Cohnella cellulosilytica</name>
    <dbReference type="NCBI Taxonomy" id="986710"/>
    <lineage>
        <taxon>Bacteria</taxon>
        <taxon>Bacillati</taxon>
        <taxon>Bacillota</taxon>
        <taxon>Bacilli</taxon>
        <taxon>Bacillales</taxon>
        <taxon>Paenibacillaceae</taxon>
        <taxon>Cohnella</taxon>
    </lineage>
</organism>
<comment type="caution">
    <text evidence="9">The sequence shown here is derived from an EMBL/GenBank/DDBJ whole genome shotgun (WGS) entry which is preliminary data.</text>
</comment>
<evidence type="ECO:0000256" key="1">
    <source>
        <dbReference type="ARBA" id="ARBA00010641"/>
    </source>
</evidence>
<dbReference type="InterPro" id="IPR013249">
    <property type="entry name" value="RNA_pol_sigma70_r4_t2"/>
</dbReference>
<dbReference type="InterPro" id="IPR013324">
    <property type="entry name" value="RNA_pol_sigma_r3/r4-like"/>
</dbReference>
<dbReference type="PANTHER" id="PTHR43133:SF46">
    <property type="entry name" value="RNA POLYMERASE SIGMA-70 FACTOR ECF SUBFAMILY"/>
    <property type="match status" value="1"/>
</dbReference>
<dbReference type="SUPFAM" id="SSF88659">
    <property type="entry name" value="Sigma3 and sigma4 domains of RNA polymerase sigma factors"/>
    <property type="match status" value="1"/>
</dbReference>
<keyword evidence="10" id="KW-1185">Reference proteome</keyword>
<proteinExistence type="inferred from homology"/>
<dbReference type="Pfam" id="PF08281">
    <property type="entry name" value="Sigma70_r4_2"/>
    <property type="match status" value="1"/>
</dbReference>
<dbReference type="PANTHER" id="PTHR43133">
    <property type="entry name" value="RNA POLYMERASE ECF-TYPE SIGMA FACTO"/>
    <property type="match status" value="1"/>
</dbReference>
<comment type="similarity">
    <text evidence="1 6">Belongs to the sigma-70 factor family. ECF subfamily.</text>
</comment>
<dbReference type="Gene3D" id="1.10.10.10">
    <property type="entry name" value="Winged helix-like DNA-binding domain superfamily/Winged helix DNA-binding domain"/>
    <property type="match status" value="1"/>
</dbReference>
<evidence type="ECO:0000259" key="7">
    <source>
        <dbReference type="Pfam" id="PF04542"/>
    </source>
</evidence>
<accession>A0ABW2FA84</accession>
<evidence type="ECO:0000256" key="6">
    <source>
        <dbReference type="RuleBase" id="RU000716"/>
    </source>
</evidence>
<gene>
    <name evidence="9" type="ORF">ACFQMJ_16490</name>
</gene>
<dbReference type="CDD" id="cd06171">
    <property type="entry name" value="Sigma70_r4"/>
    <property type="match status" value="1"/>
</dbReference>
<name>A0ABW2FA84_9BACL</name>
<keyword evidence="4 6" id="KW-0238">DNA-binding</keyword>
<evidence type="ECO:0000259" key="8">
    <source>
        <dbReference type="Pfam" id="PF08281"/>
    </source>
</evidence>
<dbReference type="PROSITE" id="PS01063">
    <property type="entry name" value="SIGMA70_ECF"/>
    <property type="match status" value="1"/>
</dbReference>
<feature type="domain" description="RNA polymerase sigma factor 70 region 4 type 2" evidence="8">
    <location>
        <begin position="117"/>
        <end position="167"/>
    </location>
</feature>
<feature type="domain" description="RNA polymerase sigma-70 region 2" evidence="7">
    <location>
        <begin position="21"/>
        <end position="84"/>
    </location>
</feature>
<evidence type="ECO:0000256" key="2">
    <source>
        <dbReference type="ARBA" id="ARBA00023015"/>
    </source>
</evidence>
<evidence type="ECO:0000313" key="10">
    <source>
        <dbReference type="Proteomes" id="UP001596378"/>
    </source>
</evidence>
<evidence type="ECO:0000313" key="9">
    <source>
        <dbReference type="EMBL" id="MFC7150127.1"/>
    </source>
</evidence>
<dbReference type="NCBIfam" id="TIGR02937">
    <property type="entry name" value="sigma70-ECF"/>
    <property type="match status" value="1"/>
</dbReference>
<keyword evidence="3 6" id="KW-0731">Sigma factor</keyword>
<protein>
    <recommendedName>
        <fullName evidence="6">RNA polymerase sigma factor</fullName>
    </recommendedName>
</protein>
<dbReference type="InterPro" id="IPR036388">
    <property type="entry name" value="WH-like_DNA-bd_sf"/>
</dbReference>
<keyword evidence="5 6" id="KW-0804">Transcription</keyword>
<dbReference type="Gene3D" id="1.10.1740.10">
    <property type="match status" value="1"/>
</dbReference>
<evidence type="ECO:0000256" key="5">
    <source>
        <dbReference type="ARBA" id="ARBA00023163"/>
    </source>
</evidence>
<dbReference type="InterPro" id="IPR007627">
    <property type="entry name" value="RNA_pol_sigma70_r2"/>
</dbReference>
<dbReference type="InterPro" id="IPR000838">
    <property type="entry name" value="RNA_pol_sigma70_ECF_CS"/>
</dbReference>